<reference evidence="2" key="1">
    <citation type="submission" date="2022-07" db="EMBL/GenBank/DDBJ databases">
        <title>Fungi with potential for degradation of polypropylene.</title>
        <authorList>
            <person name="Gostincar C."/>
        </authorList>
    </citation>
    <scope>NUCLEOTIDE SEQUENCE</scope>
    <source>
        <strain evidence="2">EXF-13308</strain>
    </source>
</reference>
<proteinExistence type="predicted"/>
<protein>
    <recommendedName>
        <fullName evidence="4">PH domain-containing protein</fullName>
    </recommendedName>
</protein>
<feature type="compositionally biased region" description="Low complexity" evidence="1">
    <location>
        <begin position="494"/>
        <end position="513"/>
    </location>
</feature>
<sequence>MEGVLVVPPDRGTIIGRAIWKSRYVVVGPSRRERPSDGPFSRPAGANRSQASSQRSQPPPDPPSGGTFLSIYKSKDDLEPIQQHAISSITDCQVQMVAHRKQGPVLPTLIINISPDPATDKLRKRRSSRTAGLTTTRETSPTTLWFRSGADDSHKLQEWSRCIQSLIQPHIRDRNPISPITPGSPTFINPFTSRSREPSDYYQRPPSANPNSRTGLQHKTSTQTYSSRERPVTFSESPSLRSKRSDVSSSQTSSMNPSHMAYNIPGQHYTTVLPTDLPSPATTVGEYQGEFIEGWTSAQGRSSTLSSPLRVIPGSEREVPGEEKLSSLARFDALMREADARRRLREAEERARVAKAAAEARAARSAESAESDGLKSAWDLDDDSDEDDDSQSQREDENDDDGHERDLDEDVVIPSTAQRALDYIAGRGQPTGSRSPVSYDRDTLMALNTPSTTLHRSATEKRQSASSVKRISFTEFTKRLSSTSSLLLVQTNASNASSRASSEGDTQQQQPQQHLTPSSRSAVGPRGTLIPPPGDTDREAWEKRCGWRGSVGVLGSEGGFL</sequence>
<dbReference type="Proteomes" id="UP001174694">
    <property type="component" value="Unassembled WGS sequence"/>
</dbReference>
<evidence type="ECO:0000313" key="2">
    <source>
        <dbReference type="EMBL" id="KAJ9148373.1"/>
    </source>
</evidence>
<dbReference type="EMBL" id="JANBVO010000013">
    <property type="protein sequence ID" value="KAJ9148373.1"/>
    <property type="molecule type" value="Genomic_DNA"/>
</dbReference>
<feature type="region of interest" description="Disordered" evidence="1">
    <location>
        <begin position="494"/>
        <end position="542"/>
    </location>
</feature>
<comment type="caution">
    <text evidence="2">The sequence shown here is derived from an EMBL/GenBank/DDBJ whole genome shotgun (WGS) entry which is preliminary data.</text>
</comment>
<gene>
    <name evidence="2" type="ORF">NKR23_g5037</name>
</gene>
<feature type="compositionally biased region" description="Polar residues" evidence="1">
    <location>
        <begin position="209"/>
        <end position="226"/>
    </location>
</feature>
<keyword evidence="3" id="KW-1185">Reference proteome</keyword>
<feature type="compositionally biased region" description="Polar residues" evidence="1">
    <location>
        <begin position="181"/>
        <end position="193"/>
    </location>
</feature>
<evidence type="ECO:0008006" key="4">
    <source>
        <dbReference type="Google" id="ProtNLM"/>
    </source>
</evidence>
<evidence type="ECO:0000313" key="3">
    <source>
        <dbReference type="Proteomes" id="UP001174694"/>
    </source>
</evidence>
<feature type="compositionally biased region" description="Acidic residues" evidence="1">
    <location>
        <begin position="379"/>
        <end position="411"/>
    </location>
</feature>
<evidence type="ECO:0000256" key="1">
    <source>
        <dbReference type="SAM" id="MobiDB-lite"/>
    </source>
</evidence>
<feature type="region of interest" description="Disordered" evidence="1">
    <location>
        <begin position="28"/>
        <end position="67"/>
    </location>
</feature>
<accession>A0AA38RTS2</accession>
<feature type="region of interest" description="Disordered" evidence="1">
    <location>
        <begin position="173"/>
        <end position="261"/>
    </location>
</feature>
<name>A0AA38RTS2_9PEZI</name>
<feature type="region of interest" description="Disordered" evidence="1">
    <location>
        <begin position="449"/>
        <end position="469"/>
    </location>
</feature>
<feature type="region of interest" description="Disordered" evidence="1">
    <location>
        <begin position="299"/>
        <end position="320"/>
    </location>
</feature>
<dbReference type="AlphaFoldDB" id="A0AA38RTS2"/>
<feature type="region of interest" description="Disordered" evidence="1">
    <location>
        <begin position="360"/>
        <end position="413"/>
    </location>
</feature>
<organism evidence="2 3">
    <name type="scientific">Pleurostoma richardsiae</name>
    <dbReference type="NCBI Taxonomy" id="41990"/>
    <lineage>
        <taxon>Eukaryota</taxon>
        <taxon>Fungi</taxon>
        <taxon>Dikarya</taxon>
        <taxon>Ascomycota</taxon>
        <taxon>Pezizomycotina</taxon>
        <taxon>Sordariomycetes</taxon>
        <taxon>Sordariomycetidae</taxon>
        <taxon>Calosphaeriales</taxon>
        <taxon>Pleurostomataceae</taxon>
        <taxon>Pleurostoma</taxon>
    </lineage>
</organism>